<dbReference type="EMBL" id="JANHOG010000225">
    <property type="protein sequence ID" value="KAJ3556625.1"/>
    <property type="molecule type" value="Genomic_DNA"/>
</dbReference>
<reference evidence="1" key="1">
    <citation type="submission" date="2022-07" db="EMBL/GenBank/DDBJ databases">
        <title>Genome Sequence of Phlebia brevispora.</title>
        <authorList>
            <person name="Buettner E."/>
        </authorList>
    </citation>
    <scope>NUCLEOTIDE SEQUENCE</scope>
    <source>
        <strain evidence="1">MPL23</strain>
    </source>
</reference>
<sequence>MNSKLSVTLCIVLHAILAFIYAAIFATYEAGVYNRPLHFSPSLVRTVLSVVSQAFTITYCAILVLLTQRITLHDLINKPQTLSAIHDKSSAWLGLGSSLQTLARQATLVTDFLSVSMITAYLLLIFVVHTTLPGIFGVATVNVTVSSTYPTTLAYQPNTFNALFTETFWTVNNLQSILEVYDILNLTTIGVSDNVLYDIIPDVENAADGGVDVNATTVSVDCNTLSDASQWYFISNTSYVNWGVGTYPSKPEEAYVFRFGGDNYSVVVYPIGECFMSDICQRSAIDACETAPGELQVLTVDTVGANGDELRPTLIVASASPLVDSAGRNATTVDINPPWSEASTSGADLTTSISLLACDFKVRNSTVTVDPHSRTISQSPTHPAPAQWHDWVDPGRSPDSLLLNLPEFATAPSSPQVYSLPKLLLSNSTYNATTLPQLSLIDWFLHVDILASRNANLTASLEPVTLEELNWSLGRAYTAVLWYYNSAMSPGLAFNETDSDRLQGQVSVPSSILQERLTVNVVPLFVGLGASCVLFVAAVILIARSGALEKDVAHHDVSGLLPILWLLGNEPRIAAIERPDVDALRYAGMYEVLGTHKLRRRTSITKGGTDGYTGEEYELRYPFSTRPSDPLLIRTENALSDRTALYRS</sequence>
<protein>
    <submittedName>
        <fullName evidence="1">Uncharacterized protein</fullName>
    </submittedName>
</protein>
<proteinExistence type="predicted"/>
<name>A0ACC1T9Y6_9APHY</name>
<evidence type="ECO:0000313" key="1">
    <source>
        <dbReference type="EMBL" id="KAJ3556625.1"/>
    </source>
</evidence>
<keyword evidence="2" id="KW-1185">Reference proteome</keyword>
<accession>A0ACC1T9Y6</accession>
<comment type="caution">
    <text evidence="1">The sequence shown here is derived from an EMBL/GenBank/DDBJ whole genome shotgun (WGS) entry which is preliminary data.</text>
</comment>
<gene>
    <name evidence="1" type="ORF">NM688_g1922</name>
</gene>
<evidence type="ECO:0000313" key="2">
    <source>
        <dbReference type="Proteomes" id="UP001148662"/>
    </source>
</evidence>
<organism evidence="1 2">
    <name type="scientific">Phlebia brevispora</name>
    <dbReference type="NCBI Taxonomy" id="194682"/>
    <lineage>
        <taxon>Eukaryota</taxon>
        <taxon>Fungi</taxon>
        <taxon>Dikarya</taxon>
        <taxon>Basidiomycota</taxon>
        <taxon>Agaricomycotina</taxon>
        <taxon>Agaricomycetes</taxon>
        <taxon>Polyporales</taxon>
        <taxon>Meruliaceae</taxon>
        <taxon>Phlebia</taxon>
    </lineage>
</organism>
<dbReference type="Proteomes" id="UP001148662">
    <property type="component" value="Unassembled WGS sequence"/>
</dbReference>